<dbReference type="GO" id="GO:0016740">
    <property type="term" value="F:transferase activity"/>
    <property type="evidence" value="ECO:0007669"/>
    <property type="project" value="UniProtKB-KW"/>
</dbReference>
<proteinExistence type="predicted"/>
<keyword evidence="2" id="KW-0808">Transferase</keyword>
<dbReference type="Proteomes" id="UP001221519">
    <property type="component" value="Chromosome"/>
</dbReference>
<dbReference type="RefSeq" id="WP_047910050.1">
    <property type="nucleotide sequence ID" value="NZ_CP118101.1"/>
</dbReference>
<gene>
    <name evidence="2" type="primary">bstA</name>
    <name evidence="2" type="ORF">PUW23_07910</name>
    <name evidence="3" type="ORF">PUW25_07385</name>
</gene>
<dbReference type="Proteomes" id="UP001220962">
    <property type="component" value="Chromosome"/>
</dbReference>
<dbReference type="InterPro" id="IPR024775">
    <property type="entry name" value="DinB-like"/>
</dbReference>
<evidence type="ECO:0000313" key="5">
    <source>
        <dbReference type="Proteomes" id="UP001221519"/>
    </source>
</evidence>
<name>A0AAX3N641_9BACL</name>
<evidence type="ECO:0000313" key="3">
    <source>
        <dbReference type="EMBL" id="WDI03767.1"/>
    </source>
</evidence>
<feature type="domain" description="DinB-like" evidence="1">
    <location>
        <begin position="32"/>
        <end position="166"/>
    </location>
</feature>
<dbReference type="EMBL" id="CP118101">
    <property type="protein sequence ID" value="WDH84127.1"/>
    <property type="molecule type" value="Genomic_DNA"/>
</dbReference>
<dbReference type="Pfam" id="PF12867">
    <property type="entry name" value="DinB_2"/>
    <property type="match status" value="1"/>
</dbReference>
<sequence length="175" mass="20367">MNNDLRYPIGLEVEDSPTEENRRMWIDNIRMLPARLQEAVSGLSDEQLATPYRPEGWTVHQVVHHVADSHMNSFIRFKLALTENDPVIKPYEESLWAETTDVSNVQINASLSILEGLHSRWTALLESMSAEQYDRTFYHPGLQKKLTLGECARLYSWHSLHHTAHITSLRERMNW</sequence>
<dbReference type="AlphaFoldDB" id="A0AAX3N641"/>
<dbReference type="NCBIfam" id="NF009807">
    <property type="entry name" value="PRK13291.1"/>
    <property type="match status" value="1"/>
</dbReference>
<evidence type="ECO:0000313" key="2">
    <source>
        <dbReference type="EMBL" id="WDH84127.1"/>
    </source>
</evidence>
<protein>
    <submittedName>
        <fullName evidence="2">Bacillithiol transferase BstA</fullName>
    </submittedName>
</protein>
<accession>A0AAX3N641</accession>
<reference evidence="2 5" key="1">
    <citation type="submission" date="2023-02" db="EMBL/GenBank/DDBJ databases">
        <title>Pathogen: clinical or host-associated sample.</title>
        <authorList>
            <person name="Hergert J."/>
            <person name="Casey R."/>
            <person name="Wagner J."/>
            <person name="Young E.L."/>
            <person name="Oakeson K.F."/>
        </authorList>
    </citation>
    <scope>NUCLEOTIDE SEQUENCE</scope>
    <source>
        <strain evidence="3 5">2022CK-00829</strain>
        <strain evidence="2">2022CK-00830</strain>
    </source>
</reference>
<organism evidence="2 4">
    <name type="scientific">Paenibacillus urinalis</name>
    <dbReference type="NCBI Taxonomy" id="521520"/>
    <lineage>
        <taxon>Bacteria</taxon>
        <taxon>Bacillati</taxon>
        <taxon>Bacillota</taxon>
        <taxon>Bacilli</taxon>
        <taxon>Bacillales</taxon>
        <taxon>Paenibacillaceae</taxon>
        <taxon>Paenibacillus</taxon>
    </lineage>
</organism>
<evidence type="ECO:0000259" key="1">
    <source>
        <dbReference type="Pfam" id="PF12867"/>
    </source>
</evidence>
<keyword evidence="5" id="KW-1185">Reference proteome</keyword>
<evidence type="ECO:0000313" key="4">
    <source>
        <dbReference type="Proteomes" id="UP001220962"/>
    </source>
</evidence>
<dbReference type="SUPFAM" id="SSF109854">
    <property type="entry name" value="DinB/YfiT-like putative metalloenzymes"/>
    <property type="match status" value="1"/>
</dbReference>
<dbReference type="Gene3D" id="1.20.120.450">
    <property type="entry name" value="dinb family like domain"/>
    <property type="match status" value="1"/>
</dbReference>
<dbReference type="EMBL" id="CP118108">
    <property type="protein sequence ID" value="WDI03767.1"/>
    <property type="molecule type" value="Genomic_DNA"/>
</dbReference>
<dbReference type="InterPro" id="IPR034660">
    <property type="entry name" value="DinB/YfiT-like"/>
</dbReference>